<dbReference type="SMART" id="SM00504">
    <property type="entry name" value="Ubox"/>
    <property type="match status" value="1"/>
</dbReference>
<evidence type="ECO:0000256" key="3">
    <source>
        <dbReference type="ARBA" id="ARBA00022833"/>
    </source>
</evidence>
<evidence type="ECO:0000259" key="9">
    <source>
        <dbReference type="PROSITE" id="PS50102"/>
    </source>
</evidence>
<evidence type="ECO:0000256" key="4">
    <source>
        <dbReference type="PROSITE-ProRule" id="PRU00175"/>
    </source>
</evidence>
<dbReference type="Pfam" id="PF02176">
    <property type="entry name" value="zf-TRAF"/>
    <property type="match status" value="1"/>
</dbReference>
<dbReference type="Pfam" id="PF00076">
    <property type="entry name" value="RRM_1"/>
    <property type="match status" value="1"/>
</dbReference>
<dbReference type="Pfam" id="PF00097">
    <property type="entry name" value="zf-C3HC4"/>
    <property type="match status" value="1"/>
</dbReference>
<reference evidence="10" key="1">
    <citation type="submission" date="2021-02" db="EMBL/GenBank/DDBJ databases">
        <authorList>
            <person name="Nowell W R."/>
        </authorList>
    </citation>
    <scope>NUCLEOTIDE SEQUENCE</scope>
</reference>
<dbReference type="PROSITE" id="PS50102">
    <property type="entry name" value="RRM"/>
    <property type="match status" value="1"/>
</dbReference>
<dbReference type="InterPro" id="IPR001293">
    <property type="entry name" value="Znf_TRAF"/>
</dbReference>
<evidence type="ECO:0008006" key="12">
    <source>
        <dbReference type="Google" id="ProtNLM"/>
    </source>
</evidence>
<evidence type="ECO:0000256" key="2">
    <source>
        <dbReference type="ARBA" id="ARBA00022771"/>
    </source>
</evidence>
<evidence type="ECO:0000256" key="6">
    <source>
        <dbReference type="SAM" id="Coils"/>
    </source>
</evidence>
<evidence type="ECO:0000313" key="10">
    <source>
        <dbReference type="EMBL" id="CAF0897491.1"/>
    </source>
</evidence>
<dbReference type="InterPro" id="IPR001841">
    <property type="entry name" value="Znf_RING"/>
</dbReference>
<evidence type="ECO:0000256" key="7">
    <source>
        <dbReference type="SAM" id="MobiDB-lite"/>
    </source>
</evidence>
<evidence type="ECO:0000256" key="5">
    <source>
        <dbReference type="PROSITE-ProRule" id="PRU00176"/>
    </source>
</evidence>
<dbReference type="SUPFAM" id="SSF49599">
    <property type="entry name" value="TRAF domain-like"/>
    <property type="match status" value="1"/>
</dbReference>
<dbReference type="PROSITE" id="PS50089">
    <property type="entry name" value="ZF_RING_2"/>
    <property type="match status" value="1"/>
</dbReference>
<dbReference type="InterPro" id="IPR003613">
    <property type="entry name" value="Ubox_domain"/>
</dbReference>
<keyword evidence="2 4" id="KW-0863">Zinc-finger</keyword>
<accession>A0A813ZB17</accession>
<evidence type="ECO:0000256" key="1">
    <source>
        <dbReference type="ARBA" id="ARBA00022723"/>
    </source>
</evidence>
<dbReference type="InterPro" id="IPR000504">
    <property type="entry name" value="RRM_dom"/>
</dbReference>
<feature type="domain" description="RRM" evidence="9">
    <location>
        <begin position="213"/>
        <end position="301"/>
    </location>
</feature>
<keyword evidence="1" id="KW-0479">Metal-binding</keyword>
<dbReference type="InterPro" id="IPR013083">
    <property type="entry name" value="Znf_RING/FYVE/PHD"/>
</dbReference>
<comment type="caution">
    <text evidence="10">The sequence shown here is derived from an EMBL/GenBank/DDBJ whole genome shotgun (WGS) entry which is preliminary data.</text>
</comment>
<dbReference type="InterPro" id="IPR012677">
    <property type="entry name" value="Nucleotide-bd_a/b_plait_sf"/>
</dbReference>
<dbReference type="PANTHER" id="PTHR10131">
    <property type="entry name" value="TNF RECEPTOR ASSOCIATED FACTOR"/>
    <property type="match status" value="1"/>
</dbReference>
<protein>
    <recommendedName>
        <fullName evidence="12">RING-type E3 ubiquitin transferase</fullName>
    </recommendedName>
</protein>
<dbReference type="InterPro" id="IPR018957">
    <property type="entry name" value="Znf_C3HC4_RING-type"/>
</dbReference>
<feature type="compositionally biased region" description="Basic and acidic residues" evidence="7">
    <location>
        <begin position="328"/>
        <end position="340"/>
    </location>
</feature>
<dbReference type="Proteomes" id="UP000663889">
    <property type="component" value="Unassembled WGS sequence"/>
</dbReference>
<feature type="region of interest" description="Disordered" evidence="7">
    <location>
        <begin position="328"/>
        <end position="377"/>
    </location>
</feature>
<gene>
    <name evidence="10" type="ORF">SEV965_LOCUS5458</name>
</gene>
<dbReference type="AlphaFoldDB" id="A0A813ZB17"/>
<dbReference type="EMBL" id="CAJNOU010000167">
    <property type="protein sequence ID" value="CAF0897491.1"/>
    <property type="molecule type" value="Genomic_DNA"/>
</dbReference>
<dbReference type="InterPro" id="IPR035979">
    <property type="entry name" value="RBD_domain_sf"/>
</dbReference>
<feature type="domain" description="RING-type" evidence="8">
    <location>
        <begin position="24"/>
        <end position="63"/>
    </location>
</feature>
<dbReference type="GO" id="GO:0004842">
    <property type="term" value="F:ubiquitin-protein transferase activity"/>
    <property type="evidence" value="ECO:0007669"/>
    <property type="project" value="InterPro"/>
</dbReference>
<dbReference type="Gene3D" id="3.30.40.10">
    <property type="entry name" value="Zinc/RING finger domain, C3HC4 (zinc finger)"/>
    <property type="match status" value="2"/>
</dbReference>
<dbReference type="SUPFAM" id="SSF54928">
    <property type="entry name" value="RNA-binding domain, RBD"/>
    <property type="match status" value="1"/>
</dbReference>
<dbReference type="GO" id="GO:0008270">
    <property type="term" value="F:zinc ion binding"/>
    <property type="evidence" value="ECO:0007669"/>
    <property type="project" value="UniProtKB-KW"/>
</dbReference>
<dbReference type="SUPFAM" id="SSF57850">
    <property type="entry name" value="RING/U-box"/>
    <property type="match status" value="1"/>
</dbReference>
<feature type="region of interest" description="Disordered" evidence="7">
    <location>
        <begin position="185"/>
        <end position="205"/>
    </location>
</feature>
<keyword evidence="6" id="KW-0175">Coiled coil</keyword>
<proteinExistence type="predicted"/>
<feature type="compositionally biased region" description="Basic residues" evidence="7">
    <location>
        <begin position="359"/>
        <end position="368"/>
    </location>
</feature>
<dbReference type="PANTHER" id="PTHR10131:SF94">
    <property type="entry name" value="TNF RECEPTOR-ASSOCIATED FACTOR 4"/>
    <property type="match status" value="1"/>
</dbReference>
<evidence type="ECO:0000259" key="8">
    <source>
        <dbReference type="PROSITE" id="PS50089"/>
    </source>
</evidence>
<sequence>MTDGCEFEFMEYMDEQSIDRNLICSICHKPLKDPVCTPCDHTYGRACITQWLHQSNNCSCPVCVKKPLSINELTQASRPLRNILDQLRVQCILCAQTDLQRGNFVDHINKVCPKSVVQCKAADIKCPWEGPRNELQNHITTCIFEPLRPVLASLIAESRQLIDHVQQHDKEIKELTQKMYQLQKTATNEPNDESDASSVSDSPVDDTNHNAEDAIFIRNLPAIVKFNDIFDLFSKVGRIKYNPNNHKTEIFIFKHPEKKNGWCNAKVTYVNKESAAAAVAEYNGKHIPQWNTRLQVNIFHSKGKNLNASGIDSNQGNIHDCQEAKAMENRKEFSNKDEKVSPIVYQPEPQPEDSQATAKNKKRSRPRYAPHIDKPTS</sequence>
<dbReference type="GO" id="GO:0016567">
    <property type="term" value="P:protein ubiquitination"/>
    <property type="evidence" value="ECO:0007669"/>
    <property type="project" value="InterPro"/>
</dbReference>
<dbReference type="Gene3D" id="3.30.70.330">
    <property type="match status" value="1"/>
</dbReference>
<keyword evidence="3" id="KW-0862">Zinc</keyword>
<organism evidence="10 11">
    <name type="scientific">Rotaria sordida</name>
    <dbReference type="NCBI Taxonomy" id="392033"/>
    <lineage>
        <taxon>Eukaryota</taxon>
        <taxon>Metazoa</taxon>
        <taxon>Spiralia</taxon>
        <taxon>Gnathifera</taxon>
        <taxon>Rotifera</taxon>
        <taxon>Eurotatoria</taxon>
        <taxon>Bdelloidea</taxon>
        <taxon>Philodinida</taxon>
        <taxon>Philodinidae</taxon>
        <taxon>Rotaria</taxon>
    </lineage>
</organism>
<name>A0A813ZB17_9BILA</name>
<dbReference type="GO" id="GO:0003723">
    <property type="term" value="F:RNA binding"/>
    <property type="evidence" value="ECO:0007669"/>
    <property type="project" value="UniProtKB-UniRule"/>
</dbReference>
<keyword evidence="5" id="KW-0694">RNA-binding</keyword>
<feature type="coiled-coil region" evidence="6">
    <location>
        <begin position="158"/>
        <end position="185"/>
    </location>
</feature>
<evidence type="ECO:0000313" key="11">
    <source>
        <dbReference type="Proteomes" id="UP000663889"/>
    </source>
</evidence>